<dbReference type="GO" id="GO:0012505">
    <property type="term" value="C:endomembrane system"/>
    <property type="evidence" value="ECO:0007669"/>
    <property type="project" value="UniProtKB-SubCell"/>
</dbReference>
<keyword evidence="3 5" id="KW-1133">Transmembrane helix</keyword>
<feature type="transmembrane region" description="Helical" evidence="5">
    <location>
        <begin position="83"/>
        <end position="106"/>
    </location>
</feature>
<keyword evidence="4 5" id="KW-0472">Membrane</keyword>
<reference evidence="6 7" key="1">
    <citation type="submission" date="2024-08" db="EMBL/GenBank/DDBJ databases">
        <title>Gnathostoma spinigerum genome.</title>
        <authorList>
            <person name="Gonzalez-Bertolin B."/>
            <person name="Monzon S."/>
            <person name="Zaballos A."/>
            <person name="Jimenez P."/>
            <person name="Dekumyoy P."/>
            <person name="Varona S."/>
            <person name="Cuesta I."/>
            <person name="Sumanam S."/>
            <person name="Adisakwattana P."/>
            <person name="Gasser R.B."/>
            <person name="Hernandez-Gonzalez A."/>
            <person name="Young N.D."/>
            <person name="Perteguer M.J."/>
        </authorList>
    </citation>
    <scope>NUCLEOTIDE SEQUENCE [LARGE SCALE GENOMIC DNA]</scope>
    <source>
        <strain evidence="6">AL3</strain>
        <tissue evidence="6">Liver</tissue>
    </source>
</reference>
<feature type="transmembrane region" description="Helical" evidence="5">
    <location>
        <begin position="131"/>
        <end position="154"/>
    </location>
</feature>
<dbReference type="PANTHER" id="PTHR12479:SF19">
    <property type="entry name" value="MARVEL DOMAIN-CONTAINING PROTEIN"/>
    <property type="match status" value="1"/>
</dbReference>
<keyword evidence="2 5" id="KW-0812">Transmembrane</keyword>
<evidence type="ECO:0008006" key="8">
    <source>
        <dbReference type="Google" id="ProtNLM"/>
    </source>
</evidence>
<feature type="transmembrane region" description="Helical" evidence="5">
    <location>
        <begin position="12"/>
        <end position="36"/>
    </location>
</feature>
<protein>
    <recommendedName>
        <fullName evidence="8">Lysosomal-associated transmembrane protein 4A</fullName>
    </recommendedName>
</protein>
<evidence type="ECO:0000256" key="3">
    <source>
        <dbReference type="ARBA" id="ARBA00022989"/>
    </source>
</evidence>
<proteinExistence type="predicted"/>
<comment type="caution">
    <text evidence="6">The sequence shown here is derived from an EMBL/GenBank/DDBJ whole genome shotgun (WGS) entry which is preliminary data.</text>
</comment>
<dbReference type="InterPro" id="IPR051115">
    <property type="entry name" value="LAPTM_transporter"/>
</dbReference>
<sequence>MLEDRGQIACCTIRAAGIFVAIVEIILCILSVYGLARNLHIFGASYTIWFIIGIISVIIICVVIVLLLYAIKKRSSRLILPHLFVQIFLILFLIMVALVVFLLLIFGEPRGILRLLGHDTYEITEEDMETIGFMIIVIYLLVAALEVLCLYIVYKLFRYFKEYELASFGDPFYTDRTLDQSAWQIPDKTMPNGRGSPDAGDVYPYY</sequence>
<evidence type="ECO:0000256" key="5">
    <source>
        <dbReference type="SAM" id="Phobius"/>
    </source>
</evidence>
<dbReference type="EMBL" id="JBGFUD010002281">
    <property type="protein sequence ID" value="MFH4977402.1"/>
    <property type="molecule type" value="Genomic_DNA"/>
</dbReference>
<comment type="subcellular location">
    <subcellularLocation>
        <location evidence="1">Endomembrane system</location>
        <topology evidence="1">Multi-pass membrane protein</topology>
    </subcellularLocation>
</comment>
<evidence type="ECO:0000256" key="2">
    <source>
        <dbReference type="ARBA" id="ARBA00022692"/>
    </source>
</evidence>
<dbReference type="PANTHER" id="PTHR12479">
    <property type="entry name" value="LYSOSOMAL-ASSOCIATED TRANSMEMBRANE PROTEIN"/>
    <property type="match status" value="1"/>
</dbReference>
<organism evidence="6 7">
    <name type="scientific">Gnathostoma spinigerum</name>
    <dbReference type="NCBI Taxonomy" id="75299"/>
    <lineage>
        <taxon>Eukaryota</taxon>
        <taxon>Metazoa</taxon>
        <taxon>Ecdysozoa</taxon>
        <taxon>Nematoda</taxon>
        <taxon>Chromadorea</taxon>
        <taxon>Rhabditida</taxon>
        <taxon>Spirurina</taxon>
        <taxon>Gnathostomatomorpha</taxon>
        <taxon>Gnathostomatoidea</taxon>
        <taxon>Gnathostomatidae</taxon>
        <taxon>Gnathostoma</taxon>
    </lineage>
</organism>
<dbReference type="AlphaFoldDB" id="A0ABD6EL24"/>
<gene>
    <name evidence="6" type="ORF">AB6A40_004111</name>
</gene>
<evidence type="ECO:0000313" key="6">
    <source>
        <dbReference type="EMBL" id="MFH4977402.1"/>
    </source>
</evidence>
<feature type="transmembrane region" description="Helical" evidence="5">
    <location>
        <begin position="48"/>
        <end position="71"/>
    </location>
</feature>
<keyword evidence="7" id="KW-1185">Reference proteome</keyword>
<evidence type="ECO:0000256" key="4">
    <source>
        <dbReference type="ARBA" id="ARBA00023136"/>
    </source>
</evidence>
<name>A0ABD6EL24_9BILA</name>
<accession>A0ABD6EL24</accession>
<evidence type="ECO:0000313" key="7">
    <source>
        <dbReference type="Proteomes" id="UP001608902"/>
    </source>
</evidence>
<evidence type="ECO:0000256" key="1">
    <source>
        <dbReference type="ARBA" id="ARBA00004127"/>
    </source>
</evidence>
<dbReference type="Proteomes" id="UP001608902">
    <property type="component" value="Unassembled WGS sequence"/>
</dbReference>